<reference evidence="11" key="1">
    <citation type="submission" date="2025-08" db="UniProtKB">
        <authorList>
            <consortium name="RefSeq"/>
        </authorList>
    </citation>
    <scope>IDENTIFICATION</scope>
</reference>
<dbReference type="GO" id="GO:0008270">
    <property type="term" value="F:zinc ion binding"/>
    <property type="evidence" value="ECO:0007669"/>
    <property type="project" value="UniProtKB-KW"/>
</dbReference>
<feature type="domain" description="PHD-type" evidence="8">
    <location>
        <begin position="922"/>
        <end position="984"/>
    </location>
</feature>
<dbReference type="InterPro" id="IPR013083">
    <property type="entry name" value="Znf_RING/FYVE/PHD"/>
</dbReference>
<dbReference type="InterPro" id="IPR000182">
    <property type="entry name" value="GNAT_dom"/>
</dbReference>
<dbReference type="SUPFAM" id="SSF57903">
    <property type="entry name" value="FYVE/PHD zinc finger"/>
    <property type="match status" value="2"/>
</dbReference>
<feature type="compositionally biased region" description="Polar residues" evidence="7">
    <location>
        <begin position="733"/>
        <end position="744"/>
    </location>
</feature>
<dbReference type="SUPFAM" id="SSF55729">
    <property type="entry name" value="Acyl-CoA N-acyltransferases (Nat)"/>
    <property type="match status" value="1"/>
</dbReference>
<evidence type="ECO:0000256" key="2">
    <source>
        <dbReference type="ARBA" id="ARBA00022723"/>
    </source>
</evidence>
<keyword evidence="3 6" id="KW-0863">Zinc-finger</keyword>
<dbReference type="PANTHER" id="PTHR46309">
    <property type="entry name" value="PHD FINGER PROTEIN 12"/>
    <property type="match status" value="1"/>
</dbReference>
<evidence type="ECO:0000256" key="6">
    <source>
        <dbReference type="PROSITE-ProRule" id="PRU00146"/>
    </source>
</evidence>
<dbReference type="CDD" id="cd20405">
    <property type="entry name" value="Tudor_Agenet_AtDUF_rpt1_3"/>
    <property type="match status" value="1"/>
</dbReference>
<dbReference type="SMART" id="SM00249">
    <property type="entry name" value="PHD"/>
    <property type="match status" value="2"/>
</dbReference>
<keyword evidence="10" id="KW-1185">Reference proteome</keyword>
<dbReference type="InterPro" id="IPR001965">
    <property type="entry name" value="Znf_PHD"/>
</dbReference>
<dbReference type="PANTHER" id="PTHR46309:SF12">
    <property type="entry name" value="GB|AAC80581.1"/>
    <property type="match status" value="1"/>
</dbReference>
<dbReference type="PROSITE" id="PS51186">
    <property type="entry name" value="GNAT"/>
    <property type="match status" value="1"/>
</dbReference>
<dbReference type="GeneID" id="105046174"/>
<sequence>MGDGYGESKRKRRKKKASSKKLLLGEKVEVLYSDEGLKGSWHVGVVINCGEFSRLVEYTDLLSEDQHSKLVEWIPVSPAVEGLHRTTPKDYRGQIRPLPPHCDIRQSELRYGLCVDALVDDAWWEGVVFDRKDGSTERLVFFPDQGDQHMISIDQLRPTQMWDEVSGHWKPRGEWLLLQVLQILEQEGALPVSVREIWYDLRTMAAFWDKIRMWMFGSRSIWHSLVSQLIQELQSVVLGKPLAGALPGCQLVDAPMNFGDIDIAPEDISCMEVRDIQNNDVGMHTRLDVTTSKFQCRKLQTLENNSLFGCADSSCKTKCSHERCSHASYLGVAVPDMHQVAKFHLLPAGCDNKESDSGEHCKSLIKSCEAHKEVEVQNMEFDGTNNHSTRNGTGAEVNNILRQMGSETGNRRVGKSWQPVNLEAEFCPKAVELCVYGSKDRYFPTGKLEVIEKVKKHLLALGWKVEVKRDTMLRLRCISPEGKCYYTLHKACCALIDKLQKKDQKCRNDKSSDLCCLGCNLCVSLPRNIYSEPASLVRDPPMHSFPSKKHERGSEHCTHDVVEFATSMDAENNRTCTELRAYPKMVDSNDQLDSGTTEASPLKILEEQQHCGASCSMLRKKNLESSTEISPEDMNSKKSGCLSFNVQFEDSNKELSLCRIQRPFTAMACDEFEESTRLSRDVAEKGSKIVSNFLEQEPRFGTLHVRELKKSERRRTTYLSIPLKALRSKLKQRSSCSQKSNKGKASQALRQRYHESRKRSQEVVLSSTGQHFARTPLSMLIDNNIILPRQKVHYIRKRDGQVMLEGCITRGGIKCKCCKKLYGLSKFQAHAGGTNQKAAACIFLKDGRSLLQCQMQMVPGTKVKSFSHPRLKSLYSLCRSDTICSVCQYGGKLMLCDHCPSAFHPGCVALEDVPKGKWFCPSCRCGICGSSDFNCDTKEFTDKTILYCDQCEREYHVGCLRKRGMSRLENYPAGNWFCSNTCSEIFLCLHALLGQSKPTSQEALSWTILRGSGYAGIEQDHSDVETTTGYYSKLHVALNILHECFVTMIEPRTQSDLIADILFNKESDLNRLNFWGFYTMLLERGDEVISVATFRVYGDKVAEMPLIGTRVQYRRQGMCRLLLDELEKLLSSLGVERLLIPAVPELLETWTTSFGFTKMSSLDRVKYLEYTLLNFQDTTMCQKLLRAASMVSKKSRGIHDQLPDGCSKNLENVDSDIHIPISEVKQNTSLKFKFLRTFYESNSKTDTSRKHLKALLCEL</sequence>
<evidence type="ECO:0000259" key="8">
    <source>
        <dbReference type="PROSITE" id="PS50016"/>
    </source>
</evidence>
<feature type="domain" description="PHD-type" evidence="8">
    <location>
        <begin position="881"/>
        <end position="926"/>
    </location>
</feature>
<dbReference type="SMART" id="SM00743">
    <property type="entry name" value="Agenet"/>
    <property type="match status" value="2"/>
</dbReference>
<dbReference type="InterPro" id="IPR042163">
    <property type="entry name" value="PHF12"/>
</dbReference>
<evidence type="ECO:0000256" key="7">
    <source>
        <dbReference type="SAM" id="MobiDB-lite"/>
    </source>
</evidence>
<feature type="compositionally biased region" description="Basic and acidic residues" evidence="7">
    <location>
        <begin position="752"/>
        <end position="761"/>
    </location>
</feature>
<protein>
    <submittedName>
        <fullName evidence="11">Uncharacterized protein LOC105046174 isoform X1</fullName>
    </submittedName>
</protein>
<dbReference type="InterPro" id="IPR011011">
    <property type="entry name" value="Znf_FYVE_PHD"/>
</dbReference>
<dbReference type="GO" id="GO:0005634">
    <property type="term" value="C:nucleus"/>
    <property type="evidence" value="ECO:0007669"/>
    <property type="project" value="UniProtKB-SubCell"/>
</dbReference>
<evidence type="ECO:0000313" key="11">
    <source>
        <dbReference type="RefSeq" id="XP_019706404.1"/>
    </source>
</evidence>
<keyword evidence="4" id="KW-0862">Zinc</keyword>
<dbReference type="InterPro" id="IPR014002">
    <property type="entry name" value="Agenet_dom_plant"/>
</dbReference>
<evidence type="ECO:0000256" key="1">
    <source>
        <dbReference type="ARBA" id="ARBA00004123"/>
    </source>
</evidence>
<dbReference type="InterPro" id="IPR056511">
    <property type="entry name" value="IDM1_C"/>
</dbReference>
<evidence type="ECO:0000256" key="3">
    <source>
        <dbReference type="ARBA" id="ARBA00022771"/>
    </source>
</evidence>
<proteinExistence type="predicted"/>
<dbReference type="Pfam" id="PF16135">
    <property type="entry name" value="TDBD"/>
    <property type="match status" value="1"/>
</dbReference>
<comment type="subcellular location">
    <subcellularLocation>
        <location evidence="1">Nucleus</location>
    </subcellularLocation>
</comment>
<dbReference type="KEGG" id="egu:105046174"/>
<dbReference type="Gene3D" id="3.40.630.30">
    <property type="match status" value="1"/>
</dbReference>
<keyword evidence="2" id="KW-0479">Metal-binding</keyword>
<name>A0A6J0PIJ1_ELAGV</name>
<dbReference type="OrthoDB" id="1903104at2759"/>
<dbReference type="InterPro" id="IPR008395">
    <property type="entry name" value="Agenet-like_dom"/>
</dbReference>
<evidence type="ECO:0000256" key="5">
    <source>
        <dbReference type="ARBA" id="ARBA00023242"/>
    </source>
</evidence>
<dbReference type="InterPro" id="IPR016181">
    <property type="entry name" value="Acyl_CoA_acyltransferase"/>
</dbReference>
<dbReference type="InParanoid" id="A0A6J0PIJ1"/>
<accession>A0A6J0PIJ1</accession>
<evidence type="ECO:0000256" key="4">
    <source>
        <dbReference type="ARBA" id="ARBA00022833"/>
    </source>
</evidence>
<gene>
    <name evidence="11" type="primary">LOC105046174</name>
</gene>
<organism evidence="10 11">
    <name type="scientific">Elaeis guineensis var. tenera</name>
    <name type="common">Oil palm</name>
    <dbReference type="NCBI Taxonomy" id="51953"/>
    <lineage>
        <taxon>Eukaryota</taxon>
        <taxon>Viridiplantae</taxon>
        <taxon>Streptophyta</taxon>
        <taxon>Embryophyta</taxon>
        <taxon>Tracheophyta</taxon>
        <taxon>Spermatophyta</taxon>
        <taxon>Magnoliopsida</taxon>
        <taxon>Liliopsida</taxon>
        <taxon>Arecaceae</taxon>
        <taxon>Arecoideae</taxon>
        <taxon>Cocoseae</taxon>
        <taxon>Elaeidinae</taxon>
        <taxon>Elaeis</taxon>
    </lineage>
</organism>
<dbReference type="Pfam" id="PF00628">
    <property type="entry name" value="PHD"/>
    <property type="match status" value="1"/>
</dbReference>
<dbReference type="InterPro" id="IPR019787">
    <property type="entry name" value="Znf_PHD-finger"/>
</dbReference>
<dbReference type="GO" id="GO:0016747">
    <property type="term" value="F:acyltransferase activity, transferring groups other than amino-acyl groups"/>
    <property type="evidence" value="ECO:0007669"/>
    <property type="project" value="InterPro"/>
</dbReference>
<dbReference type="GO" id="GO:0003714">
    <property type="term" value="F:transcription corepressor activity"/>
    <property type="evidence" value="ECO:0007669"/>
    <property type="project" value="InterPro"/>
</dbReference>
<feature type="domain" description="N-acetyltransferase" evidence="9">
    <location>
        <begin position="1024"/>
        <end position="1173"/>
    </location>
</feature>
<dbReference type="Pfam" id="PF22970">
    <property type="entry name" value="DUF7028"/>
    <property type="match status" value="1"/>
</dbReference>
<dbReference type="InterPro" id="IPR032308">
    <property type="entry name" value="TDBD"/>
</dbReference>
<evidence type="ECO:0000313" key="10">
    <source>
        <dbReference type="Proteomes" id="UP000504607"/>
    </source>
</evidence>
<dbReference type="InterPro" id="IPR054292">
    <property type="entry name" value="DUF7028"/>
</dbReference>
<dbReference type="PROSITE" id="PS50016">
    <property type="entry name" value="ZF_PHD_2"/>
    <property type="match status" value="2"/>
</dbReference>
<dbReference type="Pfam" id="PF05641">
    <property type="entry name" value="Agenet"/>
    <property type="match status" value="1"/>
</dbReference>
<dbReference type="RefSeq" id="XP_019706404.1">
    <property type="nucleotide sequence ID" value="XM_019850845.2"/>
</dbReference>
<dbReference type="Pfam" id="PF23209">
    <property type="entry name" value="IDM1_C"/>
    <property type="match status" value="1"/>
</dbReference>
<evidence type="ECO:0000259" key="9">
    <source>
        <dbReference type="PROSITE" id="PS51186"/>
    </source>
</evidence>
<dbReference type="Gene3D" id="3.30.40.10">
    <property type="entry name" value="Zinc/RING finger domain, C3HC4 (zinc finger)"/>
    <property type="match status" value="2"/>
</dbReference>
<dbReference type="GO" id="GO:0006357">
    <property type="term" value="P:regulation of transcription by RNA polymerase II"/>
    <property type="evidence" value="ECO:0007669"/>
    <property type="project" value="TreeGrafter"/>
</dbReference>
<dbReference type="AlphaFoldDB" id="A0A6J0PIJ1"/>
<dbReference type="Proteomes" id="UP000504607">
    <property type="component" value="Chromosome 5"/>
</dbReference>
<keyword evidence="5" id="KW-0539">Nucleus</keyword>
<feature type="region of interest" description="Disordered" evidence="7">
    <location>
        <begin position="730"/>
        <end position="761"/>
    </location>
</feature>